<feature type="region of interest" description="Disordered" evidence="1">
    <location>
        <begin position="117"/>
        <end position="170"/>
    </location>
</feature>
<proteinExistence type="predicted"/>
<gene>
    <name evidence="2" type="ORF">GCM10009863_40030</name>
</gene>
<sequence>MASLRRVRGGTGSSEIHPAGWPPGGNVVAVSVDFRLGALGLSGLPGVPGSGLFTLRDQQADAGPDGRLPRGRTAVPVRHQGHAHAADLEGRPLSYTARERRPADEMTDAWTWFAHTGRSGPVGTRPTPRAMADQAGAARRRLPHVEVQQDDVRGPFGHPHDDHGAVARLP</sequence>
<accession>A0ABP6CN08</accession>
<feature type="region of interest" description="Disordered" evidence="1">
    <location>
        <begin position="62"/>
        <end position="94"/>
    </location>
</feature>
<name>A0ABP6CN08_9ACTN</name>
<evidence type="ECO:0000256" key="1">
    <source>
        <dbReference type="SAM" id="MobiDB-lite"/>
    </source>
</evidence>
<organism evidence="2 3">
    <name type="scientific">Streptomyces axinellae</name>
    <dbReference type="NCBI Taxonomy" id="552788"/>
    <lineage>
        <taxon>Bacteria</taxon>
        <taxon>Bacillati</taxon>
        <taxon>Actinomycetota</taxon>
        <taxon>Actinomycetes</taxon>
        <taxon>Kitasatosporales</taxon>
        <taxon>Streptomycetaceae</taxon>
        <taxon>Streptomyces</taxon>
    </lineage>
</organism>
<dbReference type="Proteomes" id="UP001501447">
    <property type="component" value="Unassembled WGS sequence"/>
</dbReference>
<comment type="caution">
    <text evidence="2">The sequence shown here is derived from an EMBL/GenBank/DDBJ whole genome shotgun (WGS) entry which is preliminary data.</text>
</comment>
<reference evidence="3" key="1">
    <citation type="journal article" date="2019" name="Int. J. Syst. Evol. Microbiol.">
        <title>The Global Catalogue of Microorganisms (GCM) 10K type strain sequencing project: providing services to taxonomists for standard genome sequencing and annotation.</title>
        <authorList>
            <consortium name="The Broad Institute Genomics Platform"/>
            <consortium name="The Broad Institute Genome Sequencing Center for Infectious Disease"/>
            <person name="Wu L."/>
            <person name="Ma J."/>
        </authorList>
    </citation>
    <scope>NUCLEOTIDE SEQUENCE [LARGE SCALE GENOMIC DNA]</scope>
    <source>
        <strain evidence="3">JCM 16373</strain>
    </source>
</reference>
<evidence type="ECO:0000313" key="2">
    <source>
        <dbReference type="EMBL" id="GAA2621930.1"/>
    </source>
</evidence>
<protein>
    <submittedName>
        <fullName evidence="2">Uncharacterized protein</fullName>
    </submittedName>
</protein>
<feature type="compositionally biased region" description="Basic and acidic residues" evidence="1">
    <location>
        <begin position="150"/>
        <end position="170"/>
    </location>
</feature>
<feature type="region of interest" description="Disordered" evidence="1">
    <location>
        <begin position="1"/>
        <end position="24"/>
    </location>
</feature>
<keyword evidence="3" id="KW-1185">Reference proteome</keyword>
<dbReference type="EMBL" id="BAAARJ010000012">
    <property type="protein sequence ID" value="GAA2621930.1"/>
    <property type="molecule type" value="Genomic_DNA"/>
</dbReference>
<evidence type="ECO:0000313" key="3">
    <source>
        <dbReference type="Proteomes" id="UP001501447"/>
    </source>
</evidence>